<protein>
    <submittedName>
        <fullName evidence="2">Uncharacterized protein</fullName>
    </submittedName>
</protein>
<dbReference type="HOGENOM" id="CLU_1938014_0_0_1"/>
<evidence type="ECO:0000256" key="1">
    <source>
        <dbReference type="SAM" id="MobiDB-lite"/>
    </source>
</evidence>
<feature type="region of interest" description="Disordered" evidence="1">
    <location>
        <begin position="87"/>
        <end position="130"/>
    </location>
</feature>
<organism evidence="2">
    <name type="scientific">Colletotrichum fructicola (strain Nara gc5)</name>
    <name type="common">Anthracnose fungus</name>
    <name type="synonym">Colletotrichum gloeosporioides (strain Nara gc5)</name>
    <dbReference type="NCBI Taxonomy" id="1213859"/>
    <lineage>
        <taxon>Eukaryota</taxon>
        <taxon>Fungi</taxon>
        <taxon>Dikarya</taxon>
        <taxon>Ascomycota</taxon>
        <taxon>Pezizomycotina</taxon>
        <taxon>Sordariomycetes</taxon>
        <taxon>Hypocreomycetidae</taxon>
        <taxon>Glomerellales</taxon>
        <taxon>Glomerellaceae</taxon>
        <taxon>Colletotrichum</taxon>
        <taxon>Colletotrichum gloeosporioides species complex</taxon>
    </lineage>
</organism>
<sequence>MSTEHRPIGTVKLRTIPPRIDLSVRGVAFKMARKHPLSSTLGFRFLGAGEMCWEQNKKGRGMRLVDFNGKIQAHFRPRMHVASHVNTASAAGGGGGGGGDEKAGVVRGTSPGGDPASSCMRRSLRTWTWT</sequence>
<accession>L2FVJ0</accession>
<dbReference type="EMBL" id="KB020795">
    <property type="protein sequence ID" value="ELA30424.1"/>
    <property type="molecule type" value="Genomic_DNA"/>
</dbReference>
<evidence type="ECO:0000313" key="2">
    <source>
        <dbReference type="EMBL" id="ELA30424.1"/>
    </source>
</evidence>
<name>L2FVJ0_COLFN</name>
<reference evidence="2" key="1">
    <citation type="submission" date="2012-08" db="EMBL/GenBank/DDBJ databases">
        <title>Genome analysis of Colletotrichum orbiculare and Colletotrichum fructicola.</title>
        <authorList>
            <person name="Gan P.H.P."/>
            <person name="Ikeda K."/>
            <person name="Irieda H."/>
            <person name="Narusaka M."/>
            <person name="O'Connell R.J."/>
            <person name="Narusaka Y."/>
            <person name="Takano Y."/>
            <person name="Kubo Y."/>
            <person name="Shirasu K."/>
        </authorList>
    </citation>
    <scope>NUCLEOTIDE SEQUENCE</scope>
    <source>
        <strain evidence="2">Nara gc5</strain>
    </source>
</reference>
<gene>
    <name evidence="2" type="ORF">CGGC5_9295</name>
</gene>
<dbReference type="AlphaFoldDB" id="L2FVJ0"/>
<proteinExistence type="predicted"/>